<dbReference type="InterPro" id="IPR005226">
    <property type="entry name" value="UPF0014_fam"/>
</dbReference>
<evidence type="ECO:0000256" key="2">
    <source>
        <dbReference type="ARBA" id="ARBA00005268"/>
    </source>
</evidence>
<evidence type="ECO:0000256" key="1">
    <source>
        <dbReference type="ARBA" id="ARBA00004141"/>
    </source>
</evidence>
<sequence length="261" mass="29222">MGTKDIGYGSLLMLLILVVPIMAINWKMKLKINKSLTYSIVRMLIQLSLVGIYLQYIFTLNNSFLNIAYLIVMIVVASVSTINSSKLKLKKFFFPIFFSILIPQVIILLYFNCFIVRLDNVFDAKYMIPIGGMILGNCLSGNIVGLNSFYYNIKNNENQYIYSITLGATKVQALIPYFREAILGAINPTIASMATIGLVSLPGMMTGQILGGSVPLVAIKYQIAIMLAIFIAKYFSTMLSIIFSVKKSFNDFNMLQKNVFL</sequence>
<comment type="similarity">
    <text evidence="2">Belongs to the UPF0014 family.</text>
</comment>
<feature type="transmembrane region" description="Helical" evidence="6">
    <location>
        <begin position="94"/>
        <end position="118"/>
    </location>
</feature>
<proteinExistence type="inferred from homology"/>
<feature type="transmembrane region" description="Helical" evidence="6">
    <location>
        <begin position="64"/>
        <end position="82"/>
    </location>
</feature>
<dbReference type="Pfam" id="PF03649">
    <property type="entry name" value="UPF0014"/>
    <property type="match status" value="1"/>
</dbReference>
<evidence type="ECO:0000313" key="8">
    <source>
        <dbReference type="Proteomes" id="UP000184447"/>
    </source>
</evidence>
<dbReference type="PANTHER" id="PTHR30028">
    <property type="entry name" value="UPF0014 INNER MEMBRANE PROTEIN YBBM-RELATED"/>
    <property type="match status" value="1"/>
</dbReference>
<dbReference type="GO" id="GO:0005886">
    <property type="term" value="C:plasma membrane"/>
    <property type="evidence" value="ECO:0007669"/>
    <property type="project" value="TreeGrafter"/>
</dbReference>
<keyword evidence="5 6" id="KW-0472">Membrane</keyword>
<keyword evidence="4 6" id="KW-1133">Transmembrane helix</keyword>
<gene>
    <name evidence="7" type="ORF">SAMN02745207_01372</name>
</gene>
<dbReference type="AlphaFoldDB" id="A0A1M5TLF8"/>
<evidence type="ECO:0000256" key="4">
    <source>
        <dbReference type="ARBA" id="ARBA00022989"/>
    </source>
</evidence>
<accession>A0A1M5TLF8</accession>
<feature type="transmembrane region" description="Helical" evidence="6">
    <location>
        <begin position="36"/>
        <end position="58"/>
    </location>
</feature>
<reference evidence="7 8" key="1">
    <citation type="submission" date="2016-11" db="EMBL/GenBank/DDBJ databases">
        <authorList>
            <person name="Jaros S."/>
            <person name="Januszkiewicz K."/>
            <person name="Wedrychowicz H."/>
        </authorList>
    </citation>
    <scope>NUCLEOTIDE SEQUENCE [LARGE SCALE GENOMIC DNA]</scope>
    <source>
        <strain evidence="7 8">DSM 8605</strain>
    </source>
</reference>
<comment type="subcellular location">
    <subcellularLocation>
        <location evidence="1">Membrane</location>
        <topology evidence="1">Multi-pass membrane protein</topology>
    </subcellularLocation>
</comment>
<dbReference type="PANTHER" id="PTHR30028:SF0">
    <property type="entry name" value="PROTEIN ALUMINUM SENSITIVE 3"/>
    <property type="match status" value="1"/>
</dbReference>
<dbReference type="EMBL" id="FQXM01000006">
    <property type="protein sequence ID" value="SHH51602.1"/>
    <property type="molecule type" value="Genomic_DNA"/>
</dbReference>
<feature type="transmembrane region" description="Helical" evidence="6">
    <location>
        <begin position="130"/>
        <end position="153"/>
    </location>
</feature>
<evidence type="ECO:0000256" key="3">
    <source>
        <dbReference type="ARBA" id="ARBA00022692"/>
    </source>
</evidence>
<feature type="transmembrane region" description="Helical" evidence="6">
    <location>
        <begin position="190"/>
        <end position="211"/>
    </location>
</feature>
<evidence type="ECO:0000256" key="6">
    <source>
        <dbReference type="SAM" id="Phobius"/>
    </source>
</evidence>
<evidence type="ECO:0000313" key="7">
    <source>
        <dbReference type="EMBL" id="SHH51602.1"/>
    </source>
</evidence>
<protein>
    <submittedName>
        <fullName evidence="7">Putative ABC transport system permease protein</fullName>
    </submittedName>
</protein>
<keyword evidence="3 6" id="KW-0812">Transmembrane</keyword>
<dbReference type="Proteomes" id="UP000184447">
    <property type="component" value="Unassembled WGS sequence"/>
</dbReference>
<feature type="transmembrane region" description="Helical" evidence="6">
    <location>
        <begin position="223"/>
        <end position="245"/>
    </location>
</feature>
<feature type="transmembrane region" description="Helical" evidence="6">
    <location>
        <begin position="6"/>
        <end position="24"/>
    </location>
</feature>
<dbReference type="RefSeq" id="WP_073337689.1">
    <property type="nucleotide sequence ID" value="NZ_FQXM01000006.1"/>
</dbReference>
<organism evidence="7 8">
    <name type="scientific">Clostridium grantii DSM 8605</name>
    <dbReference type="NCBI Taxonomy" id="1121316"/>
    <lineage>
        <taxon>Bacteria</taxon>
        <taxon>Bacillati</taxon>
        <taxon>Bacillota</taxon>
        <taxon>Clostridia</taxon>
        <taxon>Eubacteriales</taxon>
        <taxon>Clostridiaceae</taxon>
        <taxon>Clostridium</taxon>
    </lineage>
</organism>
<evidence type="ECO:0000256" key="5">
    <source>
        <dbReference type="ARBA" id="ARBA00023136"/>
    </source>
</evidence>
<keyword evidence="8" id="KW-1185">Reference proteome</keyword>
<name>A0A1M5TLF8_9CLOT</name>
<dbReference type="STRING" id="1121316.SAMN02745207_01372"/>